<dbReference type="AlphaFoldDB" id="A0A2S5AFX6"/>
<comment type="caution">
    <text evidence="2">The sequence shown here is derived from an EMBL/GenBank/DDBJ whole genome shotgun (WGS) entry which is preliminary data.</text>
</comment>
<dbReference type="SUPFAM" id="SSF82153">
    <property type="entry name" value="FAS1 domain"/>
    <property type="match status" value="1"/>
</dbReference>
<dbReference type="SMART" id="SM00554">
    <property type="entry name" value="FAS1"/>
    <property type="match status" value="1"/>
</dbReference>
<dbReference type="Proteomes" id="UP000237310">
    <property type="component" value="Unassembled WGS sequence"/>
</dbReference>
<protein>
    <recommendedName>
        <fullName evidence="1">FAS1 domain-containing protein</fullName>
    </recommendedName>
</protein>
<dbReference type="InterPro" id="IPR050904">
    <property type="entry name" value="Adhesion/Biosynth-related"/>
</dbReference>
<dbReference type="PANTHER" id="PTHR10900">
    <property type="entry name" value="PERIOSTIN-RELATED"/>
    <property type="match status" value="1"/>
</dbReference>
<dbReference type="PANTHER" id="PTHR10900:SF77">
    <property type="entry name" value="FI19380P1"/>
    <property type="match status" value="1"/>
</dbReference>
<dbReference type="PROSITE" id="PS50213">
    <property type="entry name" value="FAS1"/>
    <property type="match status" value="1"/>
</dbReference>
<evidence type="ECO:0000313" key="2">
    <source>
        <dbReference type="EMBL" id="POY41189.1"/>
    </source>
</evidence>
<evidence type="ECO:0000313" key="3">
    <source>
        <dbReference type="Proteomes" id="UP000237310"/>
    </source>
</evidence>
<dbReference type="InterPro" id="IPR036378">
    <property type="entry name" value="FAS1_dom_sf"/>
</dbReference>
<dbReference type="Gene3D" id="2.30.180.10">
    <property type="entry name" value="FAS1 domain"/>
    <property type="match status" value="1"/>
</dbReference>
<gene>
    <name evidence="2" type="ORF">C3L50_01310</name>
</gene>
<evidence type="ECO:0000259" key="1">
    <source>
        <dbReference type="PROSITE" id="PS50213"/>
    </source>
</evidence>
<accession>A0A2S5AFX6</accession>
<dbReference type="PROSITE" id="PS51257">
    <property type="entry name" value="PROKAR_LIPOPROTEIN"/>
    <property type="match status" value="1"/>
</dbReference>
<dbReference type="GO" id="GO:0005615">
    <property type="term" value="C:extracellular space"/>
    <property type="evidence" value="ECO:0007669"/>
    <property type="project" value="TreeGrafter"/>
</dbReference>
<name>A0A2S5AFX6_9FLAO</name>
<sequence>MISLKLIYKILFVSILTIALVSCSDPWSDRETNDENLKLTLKEAILNNPETSKFAEALVKTGYDKVLASSLTYTVFVPTNDAMDQVPVSILNNTDNLVLFVSNHITPAIYSTVRDKASEKIIMYSNKYLTFSGTNTIGDATITTPDQYAKNGVFHIVNKPLTPKLNIWQYVNSVSSSSAMSKYLVSLTELNIYKADSIAKLVTAPGVYADSLSNSYLRNVYNLNNEKNSYTLFLMDDGSYTTEVDKLKPYLIKNNAARSDTYASYFTVRDMAFPKAYLPNELPNELTTRFGVKIPIDKTQIIGSPIVLSNGIIYRMKKMDVTLENRLLTKIIEGENNTSFFPSTSGNRATIFYRDRKDPANILYNDIAQYHRVTEGPNFFINYTASDMYSTKYKVYWRAINEQSNVFQQRLIVGSVFKADGTIDLTTSLMAFPYMGVDIKKYDEVYIGEFPLAQAGDINTISLVAAATTTIGNNSLTLDYLKFVPVIK</sequence>
<dbReference type="OrthoDB" id="831756at2"/>
<keyword evidence="3" id="KW-1185">Reference proteome</keyword>
<dbReference type="Pfam" id="PF02469">
    <property type="entry name" value="Fasciclin"/>
    <property type="match status" value="1"/>
</dbReference>
<feature type="domain" description="FAS1" evidence="1">
    <location>
        <begin position="38"/>
        <end position="161"/>
    </location>
</feature>
<dbReference type="RefSeq" id="WP_103804225.1">
    <property type="nucleotide sequence ID" value="NZ_PQVG01000001.1"/>
</dbReference>
<dbReference type="InterPro" id="IPR000782">
    <property type="entry name" value="FAS1_domain"/>
</dbReference>
<reference evidence="2 3" key="1">
    <citation type="submission" date="2018-01" db="EMBL/GenBank/DDBJ databases">
        <authorList>
            <person name="Gaut B.S."/>
            <person name="Morton B.R."/>
            <person name="Clegg M.T."/>
            <person name="Duvall M.R."/>
        </authorList>
    </citation>
    <scope>NUCLEOTIDE SEQUENCE [LARGE SCALE GENOMIC DNA]</scope>
    <source>
        <strain evidence="2 3">HR-AY</strain>
    </source>
</reference>
<organism evidence="2 3">
    <name type="scientific">Flavobacterium alvei</name>
    <dbReference type="NCBI Taxonomy" id="2080416"/>
    <lineage>
        <taxon>Bacteria</taxon>
        <taxon>Pseudomonadati</taxon>
        <taxon>Bacteroidota</taxon>
        <taxon>Flavobacteriia</taxon>
        <taxon>Flavobacteriales</taxon>
        <taxon>Flavobacteriaceae</taxon>
        <taxon>Flavobacterium</taxon>
    </lineage>
</organism>
<proteinExistence type="predicted"/>
<dbReference type="EMBL" id="PQVG01000001">
    <property type="protein sequence ID" value="POY41189.1"/>
    <property type="molecule type" value="Genomic_DNA"/>
</dbReference>